<comment type="caution">
    <text evidence="5">The sequence shown here is derived from an EMBL/GenBank/DDBJ whole genome shotgun (WGS) entry which is preliminary data.</text>
</comment>
<reference evidence="5 6" key="1">
    <citation type="submission" date="2018-06" db="EMBL/GenBank/DDBJ databases">
        <title>Complete Genomes of Monosporascus.</title>
        <authorList>
            <person name="Robinson A.J."/>
            <person name="Natvig D.O."/>
        </authorList>
    </citation>
    <scope>NUCLEOTIDE SEQUENCE [LARGE SCALE GENOMIC DNA]</scope>
    <source>
        <strain evidence="5 6">CBS 110550</strain>
    </source>
</reference>
<dbReference type="OrthoDB" id="47007at2759"/>
<feature type="region of interest" description="Disordered" evidence="4">
    <location>
        <begin position="1"/>
        <end position="21"/>
    </location>
</feature>
<keyword evidence="6" id="KW-1185">Reference proteome</keyword>
<dbReference type="FunFam" id="3.40.50.720:FF:000084">
    <property type="entry name" value="Short-chain dehydrogenase reductase"/>
    <property type="match status" value="1"/>
</dbReference>
<dbReference type="InterPro" id="IPR036291">
    <property type="entry name" value="NAD(P)-bd_dom_sf"/>
</dbReference>
<evidence type="ECO:0000256" key="2">
    <source>
        <dbReference type="ARBA" id="ARBA00022857"/>
    </source>
</evidence>
<dbReference type="PANTHER" id="PTHR48107:SF26">
    <property type="entry name" value="OXIDOREDUCTASE, SHORT-CHAIN DEHYDROGENASE_REDUCTASE FAMILY (AFU_ORTHOLOGUE AFUA_4G05870)"/>
    <property type="match status" value="1"/>
</dbReference>
<dbReference type="EMBL" id="QJNU01001576">
    <property type="protein sequence ID" value="RYO74885.1"/>
    <property type="molecule type" value="Genomic_DNA"/>
</dbReference>
<dbReference type="PRINTS" id="PR00080">
    <property type="entry name" value="SDRFAMILY"/>
</dbReference>
<gene>
    <name evidence="5" type="ORF">DL764_010663</name>
</gene>
<name>A0A4Q4SSB1_9PEZI</name>
<dbReference type="Pfam" id="PF13561">
    <property type="entry name" value="adh_short_C2"/>
    <property type="match status" value="1"/>
</dbReference>
<evidence type="ECO:0000313" key="6">
    <source>
        <dbReference type="Proteomes" id="UP000293360"/>
    </source>
</evidence>
<dbReference type="SUPFAM" id="SSF51735">
    <property type="entry name" value="NAD(P)-binding Rossmann-fold domains"/>
    <property type="match status" value="1"/>
</dbReference>
<dbReference type="PANTHER" id="PTHR48107">
    <property type="entry name" value="NADPH-DEPENDENT ALDEHYDE REDUCTASE-LIKE PROTEIN, CHLOROPLASTIC-RELATED"/>
    <property type="match status" value="1"/>
</dbReference>
<dbReference type="Gene3D" id="3.40.50.720">
    <property type="entry name" value="NAD(P)-binding Rossmann-like Domain"/>
    <property type="match status" value="1"/>
</dbReference>
<organism evidence="5 6">
    <name type="scientific">Monosporascus ibericus</name>
    <dbReference type="NCBI Taxonomy" id="155417"/>
    <lineage>
        <taxon>Eukaryota</taxon>
        <taxon>Fungi</taxon>
        <taxon>Dikarya</taxon>
        <taxon>Ascomycota</taxon>
        <taxon>Pezizomycotina</taxon>
        <taxon>Sordariomycetes</taxon>
        <taxon>Xylariomycetidae</taxon>
        <taxon>Xylariales</taxon>
        <taxon>Xylariales incertae sedis</taxon>
        <taxon>Monosporascus</taxon>
    </lineage>
</organism>
<comment type="similarity">
    <text evidence="1">Belongs to the short-chain dehydrogenases/reductases (SDR) family.</text>
</comment>
<dbReference type="InterPro" id="IPR020904">
    <property type="entry name" value="Sc_DH/Rdtase_CS"/>
</dbReference>
<dbReference type="Proteomes" id="UP000293360">
    <property type="component" value="Unassembled WGS sequence"/>
</dbReference>
<dbReference type="AlphaFoldDB" id="A0A4Q4SSB1"/>
<keyword evidence="3" id="KW-0560">Oxidoreductase</keyword>
<protein>
    <submittedName>
        <fullName evidence="5">Uncharacterized protein</fullName>
    </submittedName>
</protein>
<evidence type="ECO:0000256" key="1">
    <source>
        <dbReference type="ARBA" id="ARBA00006484"/>
    </source>
</evidence>
<evidence type="ECO:0000313" key="5">
    <source>
        <dbReference type="EMBL" id="RYO74885.1"/>
    </source>
</evidence>
<sequence>MPEQFKQGHQIPVTHQEFPGKEHKLPERALYDELPAADGGSQKYKPAGKLRGKKALITGGDSGIGRATAILFALEGADVFIVHLPDEEKDAQETKKIVESHGQKCYTKATDLTKRENNKKVIDEALKAMGAINILFNNAAYQMTTNDILELSEEQWEHTFNTNIHPYFYLSKYALVHMKSGDTIINNASINAYIGRPDLLDYTSTKGAIVSFTRGLSNQFVGKGIRVNALAPGPVWTPLIPSTMSEDAQKQFTSPMGRAAQPSEIATCAVFLASADSSAISGQTIHCNGGFIVNG</sequence>
<dbReference type="STRING" id="155417.A0A4Q4SSB1"/>
<dbReference type="PRINTS" id="PR00081">
    <property type="entry name" value="GDHRDH"/>
</dbReference>
<proteinExistence type="inferred from homology"/>
<evidence type="ECO:0000256" key="4">
    <source>
        <dbReference type="SAM" id="MobiDB-lite"/>
    </source>
</evidence>
<accession>A0A4Q4SSB1</accession>
<evidence type="ECO:0000256" key="3">
    <source>
        <dbReference type="ARBA" id="ARBA00023002"/>
    </source>
</evidence>
<dbReference type="PROSITE" id="PS00061">
    <property type="entry name" value="ADH_SHORT"/>
    <property type="match status" value="1"/>
</dbReference>
<dbReference type="GO" id="GO:0016614">
    <property type="term" value="F:oxidoreductase activity, acting on CH-OH group of donors"/>
    <property type="evidence" value="ECO:0007669"/>
    <property type="project" value="UniProtKB-ARBA"/>
</dbReference>
<dbReference type="InterPro" id="IPR002347">
    <property type="entry name" value="SDR_fam"/>
</dbReference>
<keyword evidence="2" id="KW-0521">NADP</keyword>